<proteinExistence type="predicted"/>
<evidence type="ECO:0000313" key="2">
    <source>
        <dbReference type="Proteomes" id="UP001354989"/>
    </source>
</evidence>
<keyword evidence="1" id="KW-0614">Plasmid</keyword>
<sequence>MILKASKSSSAGFFCAIYGDKSGVGVARIL</sequence>
<geneLocation type="plasmid" evidence="1 2">
    <name>pPP2</name>
</geneLocation>
<protein>
    <submittedName>
        <fullName evidence="1">Uncharacterized protein</fullName>
    </submittedName>
</protein>
<organism evidence="1 2">
    <name type="scientific">Persicobacter psychrovividus</name>
    <dbReference type="NCBI Taxonomy" id="387638"/>
    <lineage>
        <taxon>Bacteria</taxon>
        <taxon>Pseudomonadati</taxon>
        <taxon>Bacteroidota</taxon>
        <taxon>Cytophagia</taxon>
        <taxon>Cytophagales</taxon>
        <taxon>Persicobacteraceae</taxon>
        <taxon>Persicobacter</taxon>
    </lineage>
</organism>
<evidence type="ECO:0000313" key="1">
    <source>
        <dbReference type="EMBL" id="BDD01230.1"/>
    </source>
</evidence>
<keyword evidence="2" id="KW-1185">Reference proteome</keyword>
<gene>
    <name evidence="1" type="ORF">PEPS_35100</name>
</gene>
<name>A0ABM7VK41_9BACT</name>
<dbReference type="Proteomes" id="UP001354989">
    <property type="component" value="Plasmid pPP2"/>
</dbReference>
<accession>A0ABM7VK41</accession>
<dbReference type="EMBL" id="AP025294">
    <property type="protein sequence ID" value="BDD01230.1"/>
    <property type="molecule type" value="Genomic_DNA"/>
</dbReference>
<reference evidence="1 2" key="1">
    <citation type="submission" date="2021-12" db="EMBL/GenBank/DDBJ databases">
        <title>Genome sequencing of bacteria with rrn-lacking chromosome and rrn-plasmid.</title>
        <authorList>
            <person name="Anda M."/>
            <person name="Iwasaki W."/>
        </authorList>
    </citation>
    <scope>NUCLEOTIDE SEQUENCE [LARGE SCALE GENOMIC DNA]</scope>
    <source>
        <strain evidence="1 2">NBRC 101262</strain>
        <plasmid evidence="1 2">pPP2</plasmid>
    </source>
</reference>